<evidence type="ECO:0000313" key="2">
    <source>
        <dbReference type="EMBL" id="BCA94062.1"/>
    </source>
</evidence>
<proteinExistence type="predicted"/>
<dbReference type="RefSeq" id="WP_173236048.1">
    <property type="nucleotide sequence ID" value="NZ_AP022839.1"/>
</dbReference>
<organism evidence="2 3">
    <name type="scientific">Legionella antarctica</name>
    <dbReference type="NCBI Taxonomy" id="2708020"/>
    <lineage>
        <taxon>Bacteria</taxon>
        <taxon>Pseudomonadati</taxon>
        <taxon>Pseudomonadota</taxon>
        <taxon>Gammaproteobacteria</taxon>
        <taxon>Legionellales</taxon>
        <taxon>Legionellaceae</taxon>
        <taxon>Legionella</taxon>
    </lineage>
</organism>
<keyword evidence="1" id="KW-0732">Signal</keyword>
<accession>A0A6F8T218</accession>
<protein>
    <recommendedName>
        <fullName evidence="4">Protein IcmL (DotI)</fullName>
    </recommendedName>
</protein>
<dbReference type="AlphaFoldDB" id="A0A6F8T218"/>
<evidence type="ECO:0000256" key="1">
    <source>
        <dbReference type="SAM" id="SignalP"/>
    </source>
</evidence>
<feature type="signal peptide" evidence="1">
    <location>
        <begin position="1"/>
        <end position="21"/>
    </location>
</feature>
<evidence type="ECO:0008006" key="4">
    <source>
        <dbReference type="Google" id="ProtNLM"/>
    </source>
</evidence>
<keyword evidence="3" id="KW-1185">Reference proteome</keyword>
<gene>
    <name evidence="2" type="ORF">TUM19329_04230</name>
</gene>
<sequence>MKFLLRAISITLLVYSSFSHANPNPDVGEWVKQTLSDTLSIYFEQKQDNLAPIRNNYSYDSWNALLGFLSNYIDTSRKQQLIVHPYLKDEPIVVGQGLSSGIHFWRVNQAVVLPELKIELFFSIIVLLRSADSEEPYVIQSMDIIKSDY</sequence>
<dbReference type="KEGG" id="lant:TUM19329_04230"/>
<dbReference type="Proteomes" id="UP000502894">
    <property type="component" value="Chromosome"/>
</dbReference>
<name>A0A6F8T218_9GAMM</name>
<feature type="chain" id="PRO_5026227350" description="Protein IcmL (DotI)" evidence="1">
    <location>
        <begin position="22"/>
        <end position="149"/>
    </location>
</feature>
<evidence type="ECO:0000313" key="3">
    <source>
        <dbReference type="Proteomes" id="UP000502894"/>
    </source>
</evidence>
<dbReference type="EMBL" id="AP022839">
    <property type="protein sequence ID" value="BCA94062.1"/>
    <property type="molecule type" value="Genomic_DNA"/>
</dbReference>
<reference evidence="2" key="1">
    <citation type="journal article" date="2020" name="Microbiol. Resour. Announc.">
        <title>Complete Genome Sequence of Novel Psychrotolerant Legionella Strain TUM19329, Isolated from Antarctic Lake Sediment.</title>
        <authorList>
            <person name="Shimada S."/>
            <person name="Nakai R."/>
            <person name="Aoki K."/>
            <person name="Shimoeda N."/>
            <person name="Ohno G."/>
            <person name="Miyazaki Y."/>
            <person name="Kudoh S."/>
            <person name="Imura S."/>
            <person name="Watanabe K."/>
            <person name="Ishii Y."/>
            <person name="Tateda K."/>
        </authorList>
    </citation>
    <scope>NUCLEOTIDE SEQUENCE [LARGE SCALE GENOMIC DNA]</scope>
    <source>
        <strain evidence="2">TUM19329</strain>
    </source>
</reference>